<proteinExistence type="predicted"/>
<dbReference type="GO" id="GO:0006281">
    <property type="term" value="P:DNA repair"/>
    <property type="evidence" value="ECO:0007669"/>
    <property type="project" value="InterPro"/>
</dbReference>
<evidence type="ECO:0000259" key="2">
    <source>
        <dbReference type="Pfam" id="PF01035"/>
    </source>
</evidence>
<evidence type="ECO:0000313" key="3">
    <source>
        <dbReference type="EMBL" id="MBA8849035.1"/>
    </source>
</evidence>
<organism evidence="3 4">
    <name type="scientific">Microcella alkalica</name>
    <dbReference type="NCBI Taxonomy" id="355930"/>
    <lineage>
        <taxon>Bacteria</taxon>
        <taxon>Bacillati</taxon>
        <taxon>Actinomycetota</taxon>
        <taxon>Actinomycetes</taxon>
        <taxon>Micrococcales</taxon>
        <taxon>Microbacteriaceae</taxon>
        <taxon>Microcella</taxon>
    </lineage>
</organism>
<dbReference type="Proteomes" id="UP000585905">
    <property type="component" value="Unassembled WGS sequence"/>
</dbReference>
<evidence type="ECO:0000256" key="1">
    <source>
        <dbReference type="ARBA" id="ARBA00022763"/>
    </source>
</evidence>
<dbReference type="InterPro" id="IPR036388">
    <property type="entry name" value="WH-like_DNA-bd_sf"/>
</dbReference>
<keyword evidence="1" id="KW-0227">DNA damage</keyword>
<dbReference type="PANTHER" id="PTHR42942">
    <property type="entry name" value="6-O-METHYLGUANINE DNA METHYLTRANSFERASE"/>
    <property type="match status" value="1"/>
</dbReference>
<keyword evidence="4" id="KW-1185">Reference proteome</keyword>
<dbReference type="AlphaFoldDB" id="A0A839EIC4"/>
<dbReference type="InterPro" id="IPR014048">
    <property type="entry name" value="MethylDNA_cys_MeTrfase_DNA-bd"/>
</dbReference>
<gene>
    <name evidence="3" type="ORF">FHX53_002652</name>
</gene>
<evidence type="ECO:0000313" key="4">
    <source>
        <dbReference type="Proteomes" id="UP000585905"/>
    </source>
</evidence>
<dbReference type="InterPro" id="IPR052520">
    <property type="entry name" value="ATL_DNA_repair"/>
</dbReference>
<dbReference type="PANTHER" id="PTHR42942:SF1">
    <property type="entry name" value="ALKYLTRANSFERASE-LIKE PROTEIN 1"/>
    <property type="match status" value="1"/>
</dbReference>
<dbReference type="SUPFAM" id="SSF46767">
    <property type="entry name" value="Methylated DNA-protein cysteine methyltransferase, C-terminal domain"/>
    <property type="match status" value="1"/>
</dbReference>
<comment type="caution">
    <text evidence="3">The sequence shown here is derived from an EMBL/GenBank/DDBJ whole genome shotgun (WGS) entry which is preliminary data.</text>
</comment>
<dbReference type="RefSeq" id="WP_182491859.1">
    <property type="nucleotide sequence ID" value="NZ_BAAAOV010000001.1"/>
</dbReference>
<reference evidence="3 4" key="1">
    <citation type="submission" date="2020-07" db="EMBL/GenBank/DDBJ databases">
        <title>Sequencing the genomes of 1000 actinobacteria strains.</title>
        <authorList>
            <person name="Klenk H.-P."/>
        </authorList>
    </citation>
    <scope>NUCLEOTIDE SEQUENCE [LARGE SCALE GENOMIC DNA]</scope>
    <source>
        <strain evidence="3 4">DSM 19663</strain>
    </source>
</reference>
<protein>
    <submittedName>
        <fullName evidence="3">Alkylated DNA nucleotide flippase Atl1</fullName>
    </submittedName>
</protein>
<dbReference type="Gene3D" id="1.10.10.10">
    <property type="entry name" value="Winged helix-like DNA-binding domain superfamily/Winged helix DNA-binding domain"/>
    <property type="match status" value="1"/>
</dbReference>
<dbReference type="Pfam" id="PF01035">
    <property type="entry name" value="DNA_binding_1"/>
    <property type="match status" value="1"/>
</dbReference>
<dbReference type="InterPro" id="IPR036217">
    <property type="entry name" value="MethylDNA_cys_MeTrfase_DNAb"/>
</dbReference>
<dbReference type="EMBL" id="JACGWX010000011">
    <property type="protein sequence ID" value="MBA8849035.1"/>
    <property type="molecule type" value="Genomic_DNA"/>
</dbReference>
<accession>A0A839EIC4</accession>
<dbReference type="CDD" id="cd06445">
    <property type="entry name" value="ATase"/>
    <property type="match status" value="1"/>
</dbReference>
<feature type="domain" description="Methylated-DNA-[protein]-cysteine S-methyltransferase DNA binding" evidence="2">
    <location>
        <begin position="8"/>
        <end position="65"/>
    </location>
</feature>
<sequence length="108" mass="11491">MSESPLDFAAFVHVIVDDIPAGRVMTYGGVAAELGSLGARAVGRILATSDGSGPWWRVIGADGRPPAGHEADALAHYEAEGTPLRWVGRRGEPDAYRIDLEAARHRLS</sequence>
<dbReference type="GO" id="GO:0003824">
    <property type="term" value="F:catalytic activity"/>
    <property type="evidence" value="ECO:0007669"/>
    <property type="project" value="InterPro"/>
</dbReference>
<name>A0A839EIC4_9MICO</name>